<dbReference type="EMBL" id="AVOT02000008">
    <property type="protein sequence ID" value="MBW0460387.1"/>
    <property type="molecule type" value="Genomic_DNA"/>
</dbReference>
<reference evidence="2" key="1">
    <citation type="submission" date="2021-03" db="EMBL/GenBank/DDBJ databases">
        <title>Draft genome sequence of rust myrtle Austropuccinia psidii MF-1, a brazilian biotype.</title>
        <authorList>
            <person name="Quecine M.C."/>
            <person name="Pachon D.M.R."/>
            <person name="Bonatelli M.L."/>
            <person name="Correr F.H."/>
            <person name="Franceschini L.M."/>
            <person name="Leite T.F."/>
            <person name="Margarido G.R.A."/>
            <person name="Almeida C.A."/>
            <person name="Ferrarezi J.A."/>
            <person name="Labate C.A."/>
        </authorList>
    </citation>
    <scope>NUCLEOTIDE SEQUENCE</scope>
    <source>
        <strain evidence="2">MF-1</strain>
    </source>
</reference>
<evidence type="ECO:0000256" key="1">
    <source>
        <dbReference type="SAM" id="MobiDB-lite"/>
    </source>
</evidence>
<accession>A0A9Q3B827</accession>
<feature type="compositionally biased region" description="Polar residues" evidence="1">
    <location>
        <begin position="28"/>
        <end position="51"/>
    </location>
</feature>
<proteinExistence type="predicted"/>
<protein>
    <submittedName>
        <fullName evidence="2">Uncharacterized protein</fullName>
    </submittedName>
</protein>
<comment type="caution">
    <text evidence="2">The sequence shown here is derived from an EMBL/GenBank/DDBJ whole genome shotgun (WGS) entry which is preliminary data.</text>
</comment>
<evidence type="ECO:0000313" key="3">
    <source>
        <dbReference type="Proteomes" id="UP000765509"/>
    </source>
</evidence>
<dbReference type="AlphaFoldDB" id="A0A9Q3B827"/>
<dbReference type="Proteomes" id="UP000765509">
    <property type="component" value="Unassembled WGS sequence"/>
</dbReference>
<feature type="region of interest" description="Disordered" evidence="1">
    <location>
        <begin position="1"/>
        <end position="53"/>
    </location>
</feature>
<organism evidence="2 3">
    <name type="scientific">Austropuccinia psidii MF-1</name>
    <dbReference type="NCBI Taxonomy" id="1389203"/>
    <lineage>
        <taxon>Eukaryota</taxon>
        <taxon>Fungi</taxon>
        <taxon>Dikarya</taxon>
        <taxon>Basidiomycota</taxon>
        <taxon>Pucciniomycotina</taxon>
        <taxon>Pucciniomycetes</taxon>
        <taxon>Pucciniales</taxon>
        <taxon>Sphaerophragmiaceae</taxon>
        <taxon>Austropuccinia</taxon>
    </lineage>
</organism>
<sequence length="161" mass="17490">MSSLNFFQALQNPSDSDSSKSVELIKENSPSTPNLSLTTPVASPMNVSPLQIPQDVPVSEASKGIPSITISSTPYPTNTQASIGQSSYLRNVLLNPSGQSQSNAQIPRETMRLNKQPMLKMDLVSGAHERKIQKHGYSEKRNISNVGKDSRIITGMSSFDK</sequence>
<name>A0A9Q3B827_9BASI</name>
<feature type="compositionally biased region" description="Basic and acidic residues" evidence="1">
    <location>
        <begin position="17"/>
        <end position="26"/>
    </location>
</feature>
<evidence type="ECO:0000313" key="2">
    <source>
        <dbReference type="EMBL" id="MBW0460387.1"/>
    </source>
</evidence>
<gene>
    <name evidence="2" type="ORF">O181_000102</name>
</gene>
<feature type="compositionally biased region" description="Polar residues" evidence="1">
    <location>
        <begin position="1"/>
        <end position="16"/>
    </location>
</feature>
<keyword evidence="3" id="KW-1185">Reference proteome</keyword>